<dbReference type="AlphaFoldDB" id="A0A1J4J5T9"/>
<dbReference type="PANTHER" id="PTHR31362:SF0">
    <property type="entry name" value="EXOSTOSIN DOMAIN-CONTAINING PROTEIN-RELATED"/>
    <property type="match status" value="1"/>
</dbReference>
<dbReference type="GeneID" id="94847565"/>
<keyword evidence="1" id="KW-0732">Signal</keyword>
<proteinExistence type="predicted"/>
<dbReference type="InterPro" id="IPR005049">
    <property type="entry name" value="STL-like"/>
</dbReference>
<gene>
    <name evidence="2" type="ORF">TRFO_39827</name>
</gene>
<feature type="chain" id="PRO_5009630136" evidence="1">
    <location>
        <begin position="23"/>
        <end position="418"/>
    </location>
</feature>
<dbReference type="PANTHER" id="PTHR31362">
    <property type="entry name" value="GLYCOSYLTRANSFERASE STELLO1-RELATED"/>
    <property type="match status" value="1"/>
</dbReference>
<reference evidence="2" key="1">
    <citation type="submission" date="2016-10" db="EMBL/GenBank/DDBJ databases">
        <authorList>
            <person name="Benchimol M."/>
            <person name="Almeida L.G."/>
            <person name="Vasconcelos A.T."/>
            <person name="Perreira-Neves A."/>
            <person name="Rosa I.A."/>
            <person name="Tasca T."/>
            <person name="Bogo M.R."/>
            <person name="de Souza W."/>
        </authorList>
    </citation>
    <scope>NUCLEOTIDE SEQUENCE [LARGE SCALE GENOMIC DNA]</scope>
    <source>
        <strain evidence="2">K</strain>
    </source>
</reference>
<organism evidence="2 3">
    <name type="scientific">Tritrichomonas foetus</name>
    <dbReference type="NCBI Taxonomy" id="1144522"/>
    <lineage>
        <taxon>Eukaryota</taxon>
        <taxon>Metamonada</taxon>
        <taxon>Parabasalia</taxon>
        <taxon>Tritrichomonadida</taxon>
        <taxon>Tritrichomonadidae</taxon>
        <taxon>Tritrichomonas</taxon>
    </lineage>
</organism>
<dbReference type="EMBL" id="MLAK01001357">
    <property type="protein sequence ID" value="OHS94025.1"/>
    <property type="molecule type" value="Genomic_DNA"/>
</dbReference>
<name>A0A1J4J5T9_9EUKA</name>
<evidence type="ECO:0000313" key="2">
    <source>
        <dbReference type="EMBL" id="OHS94025.1"/>
    </source>
</evidence>
<dbReference type="Pfam" id="PF03385">
    <property type="entry name" value="STELLO"/>
    <property type="match status" value="1"/>
</dbReference>
<feature type="signal peptide" evidence="1">
    <location>
        <begin position="1"/>
        <end position="22"/>
    </location>
</feature>
<dbReference type="Proteomes" id="UP000179807">
    <property type="component" value="Unassembled WGS sequence"/>
</dbReference>
<sequence>MNHISIFLFFSISLLLFWFPFAKVIQNSSTEFIRKEVLLNDHLFADATSGQDFSFVKIRKFSPILSRNYYDNVSLPKFQCNSSLWAVTTTINYPSEAIKQMESFSQICLVVVGDKKTPNDFRLHSKNSIYLSIQKQKTFKLNILRLIPYNNFARKCIGYLFAIRNGAQQIYDFDDDNILLNRELNWSKRTYKKIQSNSNSFNVYQYYHPNNSEVLIWPRGYPLQNIKIPQVLVTTKETSPPRVIQFLQDENPDLDAIFRLTQVIPKQFDRSLDFCITLEINTFCPFNSQATLFEYLSFPGLILPLSVNGRVSDIWRSYILQKIFHLKNSHIGFCPSIVKHMRNPHHLIRDFQAEIPLYTQTFGLLNFLLNFSWNGNFQEILKKLYAELYEYNIIQSIDLKFLECWLMDLEMIGYQFSS</sequence>
<keyword evidence="3" id="KW-1185">Reference proteome</keyword>
<protein>
    <submittedName>
        <fullName evidence="2">Uncharacterized protein</fullName>
    </submittedName>
</protein>
<dbReference type="OrthoDB" id="6083607at2759"/>
<comment type="caution">
    <text evidence="2">The sequence shown here is derived from an EMBL/GenBank/DDBJ whole genome shotgun (WGS) entry which is preliminary data.</text>
</comment>
<evidence type="ECO:0000313" key="3">
    <source>
        <dbReference type="Proteomes" id="UP000179807"/>
    </source>
</evidence>
<evidence type="ECO:0000256" key="1">
    <source>
        <dbReference type="SAM" id="SignalP"/>
    </source>
</evidence>
<dbReference type="VEuPathDB" id="TrichDB:TRFO_39827"/>
<dbReference type="RefSeq" id="XP_068347162.1">
    <property type="nucleotide sequence ID" value="XM_068512861.1"/>
</dbReference>
<accession>A0A1J4J5T9</accession>